<comment type="caution">
    <text evidence="1">The sequence shown here is derived from an EMBL/GenBank/DDBJ whole genome shotgun (WGS) entry which is preliminary data.</text>
</comment>
<proteinExistence type="predicted"/>
<accession>A0A268AAT1</accession>
<reference evidence="1 2" key="1">
    <citation type="submission" date="2017-07" db="EMBL/GenBank/DDBJ databases">
        <title>Isolation and whole genome analysis of endospore-forming bacteria from heroin.</title>
        <authorList>
            <person name="Kalinowski J."/>
            <person name="Ahrens B."/>
            <person name="Al-Dilaimi A."/>
            <person name="Winkler A."/>
            <person name="Wibberg D."/>
            <person name="Schleenbecker U."/>
            <person name="Ruckert C."/>
            <person name="Wolfel R."/>
            <person name="Grass G."/>
        </authorList>
    </citation>
    <scope>NUCLEOTIDE SEQUENCE [LARGE SCALE GENOMIC DNA]</scope>
    <source>
        <strain evidence="1 2">7528</strain>
    </source>
</reference>
<gene>
    <name evidence="1" type="ORF">CHH64_09715</name>
</gene>
<name>A0A268AAT1_9BACI</name>
<dbReference type="AlphaFoldDB" id="A0A268AAT1"/>
<organism evidence="1 2">
    <name type="scientific">Terribacillus saccharophilus</name>
    <dbReference type="NCBI Taxonomy" id="361277"/>
    <lineage>
        <taxon>Bacteria</taxon>
        <taxon>Bacillati</taxon>
        <taxon>Bacillota</taxon>
        <taxon>Bacilli</taxon>
        <taxon>Bacillales</taxon>
        <taxon>Bacillaceae</taxon>
        <taxon>Terribacillus</taxon>
    </lineage>
</organism>
<protein>
    <submittedName>
        <fullName evidence="1">Uncharacterized protein</fullName>
    </submittedName>
</protein>
<evidence type="ECO:0000313" key="2">
    <source>
        <dbReference type="Proteomes" id="UP000216013"/>
    </source>
</evidence>
<dbReference type="EMBL" id="NPBV01000017">
    <property type="protein sequence ID" value="PAD21202.1"/>
    <property type="molecule type" value="Genomic_DNA"/>
</dbReference>
<evidence type="ECO:0000313" key="1">
    <source>
        <dbReference type="EMBL" id="PAD21202.1"/>
    </source>
</evidence>
<dbReference type="RefSeq" id="WP_095261033.1">
    <property type="nucleotide sequence ID" value="NZ_NPBV01000017.1"/>
</dbReference>
<sequence>MRKDLMFAERILAGLHPVDEHSKTALADLFHEGFRDTIDEEYDNRKAYSEEIQAVINGKYGQFLPSCSYFSQTPKRLRW</sequence>
<dbReference type="Proteomes" id="UP000216013">
    <property type="component" value="Unassembled WGS sequence"/>
</dbReference>